<keyword evidence="1" id="KW-1133">Transmembrane helix</keyword>
<feature type="transmembrane region" description="Helical" evidence="1">
    <location>
        <begin position="174"/>
        <end position="193"/>
    </location>
</feature>
<feature type="transmembrane region" description="Helical" evidence="1">
    <location>
        <begin position="115"/>
        <end position="132"/>
    </location>
</feature>
<evidence type="ECO:0000256" key="1">
    <source>
        <dbReference type="SAM" id="Phobius"/>
    </source>
</evidence>
<gene>
    <name evidence="2" type="ORF">QOZ93_001549</name>
</gene>
<accession>A0ABU0JRT4</accession>
<keyword evidence="1" id="KW-0472">Membrane</keyword>
<dbReference type="EMBL" id="JAUSWN010000011">
    <property type="protein sequence ID" value="MDQ0479807.1"/>
    <property type="molecule type" value="Genomic_DNA"/>
</dbReference>
<feature type="transmembrane region" description="Helical" evidence="1">
    <location>
        <begin position="205"/>
        <end position="234"/>
    </location>
</feature>
<feature type="transmembrane region" description="Helical" evidence="1">
    <location>
        <begin position="144"/>
        <end position="162"/>
    </location>
</feature>
<comment type="caution">
    <text evidence="2">The sequence shown here is derived from an EMBL/GenBank/DDBJ whole genome shotgun (WGS) entry which is preliminary data.</text>
</comment>
<proteinExistence type="predicted"/>
<dbReference type="NCBIfam" id="TIGR02829">
    <property type="entry name" value="spore_III_AE"/>
    <property type="match status" value="1"/>
</dbReference>
<evidence type="ECO:0000313" key="3">
    <source>
        <dbReference type="Proteomes" id="UP001224418"/>
    </source>
</evidence>
<dbReference type="InterPro" id="IPR014194">
    <property type="entry name" value="Spore_III_AE"/>
</dbReference>
<feature type="transmembrane region" description="Helical" evidence="1">
    <location>
        <begin position="367"/>
        <end position="393"/>
    </location>
</feature>
<dbReference type="Pfam" id="PF09546">
    <property type="entry name" value="Spore_III_AE"/>
    <property type="match status" value="1"/>
</dbReference>
<sequence>MKNIEKIKKVILIVFLSIIIFMPQGIAKAENYDMQVNNIAKEQTKKEYTKEYKEVDDLYEYIRNLKSDYEILRDIEPKEFVDNFVKGGDSKFKKQDVLKWAKKYIFKEIGSTMKLMSVLIIIALICSLLKQLEDAFSNNNISSIAYFTCFATMVIVIAKSFYVGIDLARSSIEGISNFMYAIIPVLMMLLGGLGNASQVMFMDPIIIASINIGGTIISKIVLPLIILSFVLNFVNNLSKDYKVNNLSSLIKNSVMWLQGGVLTIFVTLLTIRSMTASTMDEITVKTAKFAVDTFVPIVGSSLSDAISTVAGYGILLKNGVGTLGMVILILIMIAPIVKLFCMAALYKITGAIVQPISDEKLVNCINSTGNCLILVMASLICITVMNFIMIAILTATGKGIIA</sequence>
<keyword evidence="3" id="KW-1185">Reference proteome</keyword>
<reference evidence="2 3" key="1">
    <citation type="submission" date="2023-07" db="EMBL/GenBank/DDBJ databases">
        <title>Genomic Encyclopedia of Type Strains, Phase IV (KMG-IV): sequencing the most valuable type-strain genomes for metagenomic binning, comparative biology and taxonomic classification.</title>
        <authorList>
            <person name="Goeker M."/>
        </authorList>
    </citation>
    <scope>NUCLEOTIDE SEQUENCE [LARGE SCALE GENOMIC DNA]</scope>
    <source>
        <strain evidence="2 3">DSM 1400</strain>
    </source>
</reference>
<name>A0ABU0JRT4_HATLI</name>
<dbReference type="Proteomes" id="UP001224418">
    <property type="component" value="Unassembled WGS sequence"/>
</dbReference>
<feature type="transmembrane region" description="Helical" evidence="1">
    <location>
        <begin position="254"/>
        <end position="272"/>
    </location>
</feature>
<keyword evidence="1" id="KW-0812">Transmembrane</keyword>
<organism evidence="2 3">
    <name type="scientific">Hathewaya limosa</name>
    <name type="common">Clostridium limosum</name>
    <dbReference type="NCBI Taxonomy" id="1536"/>
    <lineage>
        <taxon>Bacteria</taxon>
        <taxon>Bacillati</taxon>
        <taxon>Bacillota</taxon>
        <taxon>Clostridia</taxon>
        <taxon>Eubacteriales</taxon>
        <taxon>Clostridiaceae</taxon>
        <taxon>Hathewaya</taxon>
    </lineage>
</organism>
<feature type="transmembrane region" description="Helical" evidence="1">
    <location>
        <begin position="321"/>
        <end position="346"/>
    </location>
</feature>
<protein>
    <submittedName>
        <fullName evidence="2">Stage III sporulation protein AE</fullName>
    </submittedName>
</protein>
<evidence type="ECO:0000313" key="2">
    <source>
        <dbReference type="EMBL" id="MDQ0479807.1"/>
    </source>
</evidence>
<dbReference type="RefSeq" id="WP_307355747.1">
    <property type="nucleotide sequence ID" value="NZ_BAAACJ010000001.1"/>
</dbReference>